<evidence type="ECO:0000313" key="1">
    <source>
        <dbReference type="EMBL" id="USL89532.1"/>
    </source>
</evidence>
<evidence type="ECO:0000313" key="2">
    <source>
        <dbReference type="Proteomes" id="UP001216218"/>
    </source>
</evidence>
<gene>
    <name evidence="1" type="ORF">vBBcePLY3_00021</name>
</gene>
<protein>
    <submittedName>
        <fullName evidence="1">Uncharacterized protein</fullName>
    </submittedName>
</protein>
<name>A0AAE9LV56_9CAUD</name>
<reference evidence="1" key="1">
    <citation type="submission" date="2022-04" db="EMBL/GenBank/DDBJ databases">
        <authorList>
            <person name="Yang M."/>
            <person name="Tan S."/>
        </authorList>
    </citation>
    <scope>NUCLEOTIDE SEQUENCE</scope>
</reference>
<dbReference type="EMBL" id="ON366412">
    <property type="protein sequence ID" value="USL89532.1"/>
    <property type="molecule type" value="Genomic_DNA"/>
</dbReference>
<keyword evidence="2" id="KW-1185">Reference proteome</keyword>
<dbReference type="Proteomes" id="UP001216218">
    <property type="component" value="Segment"/>
</dbReference>
<sequence length="47" mass="5771">MNDIKDQELLFKIKEIIDGTDKWEINELRMMYAQIKSILEFKYDMDN</sequence>
<accession>A0AAE9LV56</accession>
<proteinExistence type="predicted"/>
<organism evidence="1 2">
    <name type="scientific">Bacillus phage vB_BceP_LY3</name>
    <dbReference type="NCBI Taxonomy" id="2950458"/>
    <lineage>
        <taxon>Viruses</taxon>
        <taxon>Duplodnaviria</taxon>
        <taxon>Heunggongvirae</taxon>
        <taxon>Uroviricota</taxon>
        <taxon>Caudoviricetes</taxon>
        <taxon>Salasmaviridae</taxon>
        <taxon>Northropvirinae</taxon>
        <taxon>Layangcvirus</taxon>
        <taxon>Layangcvirus LY3</taxon>
    </lineage>
</organism>